<keyword evidence="10" id="KW-0805">Transcription regulation</keyword>
<feature type="compositionally biased region" description="Basic residues" evidence="14">
    <location>
        <begin position="329"/>
        <end position="339"/>
    </location>
</feature>
<feature type="region of interest" description="Disordered" evidence="14">
    <location>
        <begin position="1958"/>
        <end position="2052"/>
    </location>
</feature>
<gene>
    <name evidence="16" type="ORF">ASZ78_013829</name>
</gene>
<feature type="compositionally biased region" description="Low complexity" evidence="14">
    <location>
        <begin position="1179"/>
        <end position="1190"/>
    </location>
</feature>
<feature type="compositionally biased region" description="Polar residues" evidence="14">
    <location>
        <begin position="1078"/>
        <end position="1100"/>
    </location>
</feature>
<feature type="region of interest" description="Disordered" evidence="14">
    <location>
        <begin position="2111"/>
        <end position="2130"/>
    </location>
</feature>
<feature type="compositionally biased region" description="Basic and acidic residues" evidence="14">
    <location>
        <begin position="1610"/>
        <end position="1626"/>
    </location>
</feature>
<evidence type="ECO:0000256" key="11">
    <source>
        <dbReference type="ARBA" id="ARBA00023163"/>
    </source>
</evidence>
<dbReference type="GO" id="GO:0032454">
    <property type="term" value="F:histone H3K9 demethylase activity"/>
    <property type="evidence" value="ECO:0007669"/>
    <property type="project" value="InterPro"/>
</dbReference>
<feature type="compositionally biased region" description="Polar residues" evidence="14">
    <location>
        <begin position="267"/>
        <end position="295"/>
    </location>
</feature>
<keyword evidence="5" id="KW-0862">Zinc</keyword>
<evidence type="ECO:0000313" key="16">
    <source>
        <dbReference type="EMBL" id="OXB64926.1"/>
    </source>
</evidence>
<feature type="compositionally biased region" description="Basic and acidic residues" evidence="14">
    <location>
        <begin position="618"/>
        <end position="629"/>
    </location>
</feature>
<feature type="region of interest" description="Disordered" evidence="14">
    <location>
        <begin position="734"/>
        <end position="772"/>
    </location>
</feature>
<evidence type="ECO:0000259" key="15">
    <source>
        <dbReference type="PROSITE" id="PS51184"/>
    </source>
</evidence>
<name>A0A226NBC3_CALSU</name>
<feature type="compositionally biased region" description="Basic and acidic residues" evidence="14">
    <location>
        <begin position="396"/>
        <end position="446"/>
    </location>
</feature>
<feature type="compositionally biased region" description="Polar residues" evidence="14">
    <location>
        <begin position="632"/>
        <end position="648"/>
    </location>
</feature>
<dbReference type="OrthoDB" id="1667110at2759"/>
<evidence type="ECO:0000313" key="17">
    <source>
        <dbReference type="Proteomes" id="UP000198323"/>
    </source>
</evidence>
<keyword evidence="9" id="KW-0408">Iron</keyword>
<evidence type="ECO:0000256" key="12">
    <source>
        <dbReference type="ARBA" id="ARBA00023242"/>
    </source>
</evidence>
<dbReference type="GO" id="GO:0031490">
    <property type="term" value="F:chromatin DNA binding"/>
    <property type="evidence" value="ECO:0007669"/>
    <property type="project" value="TreeGrafter"/>
</dbReference>
<dbReference type="GO" id="GO:0008270">
    <property type="term" value="F:zinc ion binding"/>
    <property type="evidence" value="ECO:0007669"/>
    <property type="project" value="UniProtKB-KW"/>
</dbReference>
<feature type="region of interest" description="Disordered" evidence="14">
    <location>
        <begin position="1394"/>
        <end position="1435"/>
    </location>
</feature>
<dbReference type="GO" id="GO:0000118">
    <property type="term" value="C:histone deacetylase complex"/>
    <property type="evidence" value="ECO:0007669"/>
    <property type="project" value="TreeGrafter"/>
</dbReference>
<feature type="compositionally biased region" description="Basic and acidic residues" evidence="14">
    <location>
        <begin position="309"/>
        <end position="328"/>
    </location>
</feature>
<dbReference type="Pfam" id="PF22988">
    <property type="entry name" value="PWWP_KDM3B"/>
    <property type="match status" value="1"/>
</dbReference>
<accession>A0A226NBC3</accession>
<feature type="compositionally biased region" description="Low complexity" evidence="14">
    <location>
        <begin position="358"/>
        <end position="368"/>
    </location>
</feature>
<feature type="compositionally biased region" description="Basic and acidic residues" evidence="14">
    <location>
        <begin position="340"/>
        <end position="357"/>
    </location>
</feature>
<dbReference type="InterPro" id="IPR054504">
    <property type="entry name" value="PWWP_KDM3B"/>
</dbReference>
<feature type="region of interest" description="Disordered" evidence="14">
    <location>
        <begin position="1003"/>
        <end position="1026"/>
    </location>
</feature>
<feature type="compositionally biased region" description="Polar residues" evidence="14">
    <location>
        <begin position="376"/>
        <end position="395"/>
    </location>
</feature>
<feature type="region of interest" description="Disordered" evidence="14">
    <location>
        <begin position="1056"/>
        <end position="1153"/>
    </location>
</feature>
<feature type="compositionally biased region" description="Basic and acidic residues" evidence="14">
    <location>
        <begin position="2118"/>
        <end position="2130"/>
    </location>
</feature>
<dbReference type="PANTHER" id="PTHR12549:SF6">
    <property type="entry name" value="JMJC DOMAIN-CONTAINING HISTONE DEMETHYLATION PROTEIN 2C-RELATED"/>
    <property type="match status" value="1"/>
</dbReference>
<dbReference type="GO" id="GO:0003712">
    <property type="term" value="F:transcription coregulator activity"/>
    <property type="evidence" value="ECO:0007669"/>
    <property type="project" value="TreeGrafter"/>
</dbReference>
<feature type="region of interest" description="Disordered" evidence="14">
    <location>
        <begin position="595"/>
        <end position="670"/>
    </location>
</feature>
<comment type="similarity">
    <text evidence="13">Belongs to the JHDM2 histone demethylase family.</text>
</comment>
<feature type="region of interest" description="Disordered" evidence="14">
    <location>
        <begin position="1568"/>
        <end position="1644"/>
    </location>
</feature>
<dbReference type="Gene3D" id="2.60.120.650">
    <property type="entry name" value="Cupin"/>
    <property type="match status" value="1"/>
</dbReference>
<dbReference type="GO" id="GO:0000785">
    <property type="term" value="C:chromatin"/>
    <property type="evidence" value="ECO:0007669"/>
    <property type="project" value="TreeGrafter"/>
</dbReference>
<dbReference type="Pfam" id="PF22987">
    <property type="entry name" value="Tudor_KDM3B"/>
    <property type="match status" value="1"/>
</dbReference>
<evidence type="ECO:0000256" key="3">
    <source>
        <dbReference type="ARBA" id="ARBA00022723"/>
    </source>
</evidence>
<evidence type="ECO:0000256" key="1">
    <source>
        <dbReference type="ARBA" id="ARBA00001954"/>
    </source>
</evidence>
<evidence type="ECO:0000256" key="9">
    <source>
        <dbReference type="ARBA" id="ARBA00023004"/>
    </source>
</evidence>
<dbReference type="EMBL" id="MCFN01000108">
    <property type="protein sequence ID" value="OXB64926.1"/>
    <property type="molecule type" value="Genomic_DNA"/>
</dbReference>
<dbReference type="GO" id="GO:0051213">
    <property type="term" value="F:dioxygenase activity"/>
    <property type="evidence" value="ECO:0007669"/>
    <property type="project" value="UniProtKB-KW"/>
</dbReference>
<dbReference type="PANTHER" id="PTHR12549">
    <property type="entry name" value="JMJC DOMAIN-CONTAINING HISTONE DEMETHYLATION PROTEIN"/>
    <property type="match status" value="1"/>
</dbReference>
<keyword evidence="8" id="KW-0560">Oxidoreductase</keyword>
<feature type="compositionally biased region" description="Basic and acidic residues" evidence="14">
    <location>
        <begin position="2003"/>
        <end position="2030"/>
    </location>
</feature>
<feature type="compositionally biased region" description="Polar residues" evidence="14">
    <location>
        <begin position="1958"/>
        <end position="1995"/>
    </location>
</feature>
<keyword evidence="3" id="KW-0479">Metal-binding</keyword>
<keyword evidence="12" id="KW-0539">Nucleus</keyword>
<dbReference type="Proteomes" id="UP000198323">
    <property type="component" value="Unassembled WGS sequence"/>
</dbReference>
<feature type="compositionally biased region" description="Basic residues" evidence="14">
    <location>
        <begin position="1600"/>
        <end position="1609"/>
    </location>
</feature>
<keyword evidence="11" id="KW-0804">Transcription</keyword>
<organism evidence="16 17">
    <name type="scientific">Callipepla squamata</name>
    <name type="common">Scaled quail</name>
    <dbReference type="NCBI Taxonomy" id="9009"/>
    <lineage>
        <taxon>Eukaryota</taxon>
        <taxon>Metazoa</taxon>
        <taxon>Chordata</taxon>
        <taxon>Craniata</taxon>
        <taxon>Vertebrata</taxon>
        <taxon>Euteleostomi</taxon>
        <taxon>Archelosauria</taxon>
        <taxon>Archosauria</taxon>
        <taxon>Dinosauria</taxon>
        <taxon>Saurischia</taxon>
        <taxon>Theropoda</taxon>
        <taxon>Coelurosauria</taxon>
        <taxon>Aves</taxon>
        <taxon>Neognathae</taxon>
        <taxon>Galloanserae</taxon>
        <taxon>Galliformes</taxon>
        <taxon>Odontophoridae</taxon>
        <taxon>Callipepla</taxon>
    </lineage>
</organism>
<keyword evidence="4" id="KW-0863">Zinc-finger</keyword>
<evidence type="ECO:0000256" key="14">
    <source>
        <dbReference type="SAM" id="MobiDB-lite"/>
    </source>
</evidence>
<evidence type="ECO:0000256" key="8">
    <source>
        <dbReference type="ARBA" id="ARBA00023002"/>
    </source>
</evidence>
<feature type="compositionally biased region" description="Basic and acidic residues" evidence="14">
    <location>
        <begin position="493"/>
        <end position="507"/>
    </location>
</feature>
<evidence type="ECO:0000256" key="10">
    <source>
        <dbReference type="ARBA" id="ARBA00023015"/>
    </source>
</evidence>
<comment type="caution">
    <text evidence="16">The sequence shown here is derived from an EMBL/GenBank/DDBJ whole genome shotgun (WGS) entry which is preliminary data.</text>
</comment>
<feature type="compositionally biased region" description="Polar residues" evidence="14">
    <location>
        <begin position="1122"/>
        <end position="1153"/>
    </location>
</feature>
<comment type="cofactor">
    <cofactor evidence="1">
        <name>Fe(2+)</name>
        <dbReference type="ChEBI" id="CHEBI:29033"/>
    </cofactor>
</comment>
<evidence type="ECO:0000256" key="5">
    <source>
        <dbReference type="ARBA" id="ARBA00022833"/>
    </source>
</evidence>
<dbReference type="SUPFAM" id="SSF51197">
    <property type="entry name" value="Clavaminate synthase-like"/>
    <property type="match status" value="1"/>
</dbReference>
<reference evidence="16 17" key="1">
    <citation type="submission" date="2016-07" db="EMBL/GenBank/DDBJ databases">
        <title>Disparate Historic Effective Population Sizes Predicted by Modern Levels of Genome Diversity for the Scaled Quail (Callipepla squamata) and the Northern Bobwhite (Colinus virginianus): Inferences from First and Second Generation Draft Genome Assemblies for Sympatric New World Quail.</title>
        <authorList>
            <person name="Oldeschulte D.L."/>
            <person name="Halley Y.A."/>
            <person name="Bhattarai E.K."/>
            <person name="Brashear W.A."/>
            <person name="Hill J."/>
            <person name="Metz R.P."/>
            <person name="Johnson C.D."/>
            <person name="Rollins D."/>
            <person name="Peterson M.J."/>
            <person name="Bickhart D.M."/>
            <person name="Decker J.E."/>
            <person name="Seabury C.M."/>
        </authorList>
    </citation>
    <scope>NUCLEOTIDE SEQUENCE [LARGE SCALE GENOMIC DNA]</scope>
    <source>
        <strain evidence="16 17">Texas</strain>
        <tissue evidence="16">Leg muscle</tissue>
    </source>
</reference>
<protein>
    <recommendedName>
        <fullName evidence="15">JmjC domain-containing protein</fullName>
    </recommendedName>
</protein>
<feature type="compositionally biased region" description="Polar residues" evidence="14">
    <location>
        <begin position="2032"/>
        <end position="2052"/>
    </location>
</feature>
<evidence type="ECO:0000256" key="13">
    <source>
        <dbReference type="ARBA" id="ARBA00037987"/>
    </source>
</evidence>
<dbReference type="InterPro" id="IPR003347">
    <property type="entry name" value="JmjC_dom"/>
</dbReference>
<dbReference type="STRING" id="9009.A0A226NBC3"/>
<evidence type="ECO:0000256" key="6">
    <source>
        <dbReference type="ARBA" id="ARBA00022853"/>
    </source>
</evidence>
<evidence type="ECO:0000256" key="4">
    <source>
        <dbReference type="ARBA" id="ARBA00022771"/>
    </source>
</evidence>
<feature type="compositionally biased region" description="Polar residues" evidence="14">
    <location>
        <begin position="741"/>
        <end position="764"/>
    </location>
</feature>
<keyword evidence="6" id="KW-0156">Chromatin regulator</keyword>
<dbReference type="SMART" id="SM00558">
    <property type="entry name" value="JmjC"/>
    <property type="match status" value="1"/>
</dbReference>
<feature type="compositionally biased region" description="Low complexity" evidence="14">
    <location>
        <begin position="602"/>
        <end position="617"/>
    </location>
</feature>
<dbReference type="InterPro" id="IPR045109">
    <property type="entry name" value="LSDs-like"/>
</dbReference>
<dbReference type="PROSITE" id="PS51184">
    <property type="entry name" value="JMJC"/>
    <property type="match status" value="1"/>
</dbReference>
<feature type="compositionally biased region" description="Low complexity" evidence="14">
    <location>
        <begin position="1408"/>
        <end position="1429"/>
    </location>
</feature>
<sequence>MYLSLLGQFLVIRHYNMVYVEFDDLEWEKREWVKVYEDFSTFLVEYQLVWAKRKDPSQTQGSKIKQIQWPALIESVTMQGSVSSRRCMLSFPTRSQDETFKPLVGKSVYDSITAVEFLVDKQLDFITEDSAFQPYQDDVDSLNPVLRDNPQLHEEVKAWVKEQKVQEIFMQGPYSLNGYRVRVYRQDSATQWFTGIITHHDLFTRTMVVMNDQVLEPQNVDPSMVQMTFLDDVVHSLLKGENIGITSRRRSRSNQNSNTVHGHYTRAQANSPRPAMNSQTAPKQNSHQHQQQRNTRPNKRKGSDSSMPDEEKVKEERFDYIGRGENPKNKNKHFLSKRRKPEEDEKKLNMKRLRADNISDYSESSDSEISNKRLTDSSSEQNSENELKSKNTSKINGEEGKSQTAERVEQTLTDRRSPWDEVQEDKKREEPERLKSSLLDQQEKPSLHAAEQPTPYEQNSKDAHIQECNAEKRSAAELKNEQFVPKPPTPKSIIDKTNKNNSEKESQENAASTFGLQTVQKIESHSSDLKQQFANANFLEARKQEADPSWVSCVVNKVDLVQPGVVKALPVNEHLNPEKEKVQYGSFMSSLNVAEDSKLRKQSPVPDSVKSKPSASVDHPKTKSPDVKPKFTPSSDTVKSKVSSQNSHAPGLTRSANKTDHDLPRSSFHPVPARVSALEATKSPLIIDKNEHFTVYRDPTLIGQETGTNHISPFLHQHNYPLHSSSHRTCLNPNAHHPALTGSSHLLPGSSTQTPLSAINTHPLSTAPHHSVHHPHLLPAVLPGVPAASLLGGHPRLETAHASSLSHLALAHQQQQQMLQHQSPHLLGQAHPSASYNQLGLYPIIWQYPNGTHAYSGLGLPSSKWVHPETPVNAEASLRRCLTSAYTPSLSTSFSPPLFLFSFSAAFFSSVFRELERKAFIEPLRSATTAPIKTELEPSRTQAAKESHVHRHFADPVLNQLPRPPQETGERLSKYKEEHRRILQESIEVAPFTAKIKALEGERENYSRVASLSSSPKSHSVKYDKDAERSMSELYKMKHSVPQSLPQSNYFTTLSNSVVNEPPRSYPSKEASSAYVDKQTNCPSTAANPQSLPSYISSLSKPPPLIKHQPESEGSVSKVPEQLSQSVQSHSVGSFRSDSRSPTQLSVSSSNTLRSMPALHRAPVFHPPVHQNLEKKESSYSSLSPPTLTPVQPVNAGGGKIQELQKPPTLVPEPKEAQTVYKGSSEQNLSEAWKSNNAAANEKVDWHVERVSGKSQSATASVIVRPPSSTKYESVAAAQPASKERVSERCSAVTNQADCLKTAEARETGRVILPNMNSDSARTQYEKKFPTVSQGTVARSVTPTTAMICSTKMDVSTSAATTTSASSRGSLEVTYSLSSTALACTPLENAGSRATAQPAALAQEHKGSTPAPAAPAPGKAGSSAQPGPGFSTSSDFVHLKKHKAALAAAQFKSNNPAETESSAVKNQTFSTSLSLDSAIVCNTINKANSVGSGQTSQASQPNYHTKLKKAWLTRHSEEDKNTNKKENSGNSVSEIIKPCTVNLIASTSNDLQNNIDSKILADKFVKEDKHPRRKAKRTYESGSESGDSDESESKSEQRTKRQPKPTYKKKQNDLQRKKGDAEEEVKPNGVLSRSAKEKSKLKLQSGSNSSEYIHLIWERQMRVNSGVAKGVMKRTHLALVLSGGKMAALEKCVTNVREAHAIVRSAGWSGWAPRTRAAGAPSETPLTFAAGIPRSVLKDWRKVKKLKQTGESFLQDDSCSEIGPNLQKCRECRLIRSKKGEEPTHSPVFCRFYYFRRLSFSKNGVVRIDGFSSPDQYDDEALSLWTHENYEDDELDLETCKYILDIIGDKFCQLVTSEKTAMSWVKKDDKELYAWMKCVKGQPHDHKHLMPTQIIPGSVLTDLLDAMHNIREKFEIKSHCQCASKQNMQAGKLPAMNGVSQVLQNVLNHSNKISLCMPESQQQNTPPKSETNGNTSPRSDVSTDSKLTPPESQSPLHWLADLAEQKAREEKKENKECPSGKHSKEEKDQDNLESQNCKSSPTASQNNEQGSTLRDLLTTTAGKLRLGSTDAGIAFAPVYSTGTASGKSGRTMPNILDDIIASVVENKIPPNRAPKMNVKSEVKDEPKDDRKCIQDDSNKLYSDIQYSWICDKHVLWLRDHKNSNNWKLFKECWKQGRPVLVSGMHKKMNFSLWKAESISLDFGNQQADILNCKDSIISNTNVKEFWDGFEDVSKRQKVKNGETALLKLKDWPSGEDFKAMMPARYEDLLKSLPLPEYCSPEGKLNLASHLPGFFVRPDLGPRLCSAYGVAATKDHDIGTTNLHIEVSDVVNILVYVGIAKGNGVLSKSGVLKKFEEEDLDDLLRKRLKDSSELPGALWHIYAGKDADKIREFLQKVRSTGEHGDYF</sequence>
<evidence type="ECO:0000256" key="7">
    <source>
        <dbReference type="ARBA" id="ARBA00022964"/>
    </source>
</evidence>
<feature type="compositionally biased region" description="Basic and acidic residues" evidence="14">
    <location>
        <begin position="459"/>
        <end position="480"/>
    </location>
</feature>
<keyword evidence="17" id="KW-1185">Reference proteome</keyword>
<comment type="subcellular location">
    <subcellularLocation>
        <location evidence="2">Nucleus</location>
    </subcellularLocation>
</comment>
<keyword evidence="7" id="KW-0223">Dioxygenase</keyword>
<feature type="domain" description="JmjC" evidence="15">
    <location>
        <begin position="2261"/>
        <end position="2406"/>
    </location>
</feature>
<dbReference type="InterPro" id="IPR054503">
    <property type="entry name" value="KDM3AB_Tudor"/>
</dbReference>
<feature type="region of interest" description="Disordered" evidence="14">
    <location>
        <begin position="1174"/>
        <end position="1213"/>
    </location>
</feature>
<evidence type="ECO:0000256" key="2">
    <source>
        <dbReference type="ARBA" id="ARBA00004123"/>
    </source>
</evidence>
<feature type="region of interest" description="Disordered" evidence="14">
    <location>
        <begin position="245"/>
        <end position="513"/>
    </location>
</feature>
<dbReference type="GO" id="GO:0006357">
    <property type="term" value="P:regulation of transcription by RNA polymerase II"/>
    <property type="evidence" value="ECO:0007669"/>
    <property type="project" value="TreeGrafter"/>
</dbReference>
<proteinExistence type="inferred from homology"/>